<name>A0ACD1AA98_9FIRM</name>
<keyword evidence="2" id="KW-1185">Reference proteome</keyword>
<reference evidence="1" key="1">
    <citation type="submission" date="2019-08" db="EMBL/GenBank/DDBJ databases">
        <title>Genome sequence of Clostridiales bacterium MT110.</title>
        <authorList>
            <person name="Cao J."/>
        </authorList>
    </citation>
    <scope>NUCLEOTIDE SEQUENCE</scope>
    <source>
        <strain evidence="1">MT110</strain>
    </source>
</reference>
<dbReference type="EMBL" id="CP042469">
    <property type="protein sequence ID" value="QOX63201.1"/>
    <property type="molecule type" value="Genomic_DNA"/>
</dbReference>
<organism evidence="1 2">
    <name type="scientific">Anoxybacterium hadale</name>
    <dbReference type="NCBI Taxonomy" id="3408580"/>
    <lineage>
        <taxon>Bacteria</taxon>
        <taxon>Bacillati</taxon>
        <taxon>Bacillota</taxon>
        <taxon>Clostridia</taxon>
        <taxon>Peptostreptococcales</taxon>
        <taxon>Anaerovoracaceae</taxon>
        <taxon>Anoxybacterium</taxon>
    </lineage>
</organism>
<evidence type="ECO:0000313" key="1">
    <source>
        <dbReference type="EMBL" id="QOX63201.1"/>
    </source>
</evidence>
<accession>A0ACD1AA98</accession>
<protein>
    <submittedName>
        <fullName evidence="1">PAS domain-containing protein</fullName>
    </submittedName>
</protein>
<gene>
    <name evidence="1" type="ORF">FRZ06_07500</name>
</gene>
<evidence type="ECO:0000313" key="2">
    <source>
        <dbReference type="Proteomes" id="UP000594014"/>
    </source>
</evidence>
<dbReference type="Proteomes" id="UP000594014">
    <property type="component" value="Chromosome"/>
</dbReference>
<sequence>MANGKNALSDLSIDELIPILDSISDAIFIDDAQGFTIWINKASEELYKIKRKDIIGKHVSFLESEGIFTPSVARLVMEQKKEITIIHENKDGKRLLTTGIPIVDAKNKMSKIITTTHDITELINLQNELESVQNKLSGLNAQEGFSDIIANSPSMYNVIQLTRRLSDVDSTVLITGESGVGKGVIAKLVHENGNRKEFPFVKINCGAIPENLIESELFGYESGAFTGSRKNGKKGLFETAEKGTIFLDEISELPLNLQVKLLQVIQEREITRVGGVESIPINVRIISATNRDLLALVRQGKFREDLYYRLNVVPISIPPLRERPEDIIPMIRIFLNQNNKKMKEHKEIDSKAIAILMKYPWPGNVRELQNIIERLMITTKGTNIHPENLPSFIIESASIPEPAASAEGKSLKEALDHAEREILLKAAEKHKTTRAIAKVLGVSQPTVVRKLQKYHLTEKVEISDL</sequence>
<proteinExistence type="predicted"/>